<name>A0A162PQD3_PHYB8</name>
<dbReference type="InParanoid" id="A0A162PQD3"/>
<organism evidence="1 2">
    <name type="scientific">Phycomyces blakesleeanus (strain ATCC 8743b / DSM 1359 / FGSC 10004 / NBRC 33097 / NRRL 1555)</name>
    <dbReference type="NCBI Taxonomy" id="763407"/>
    <lineage>
        <taxon>Eukaryota</taxon>
        <taxon>Fungi</taxon>
        <taxon>Fungi incertae sedis</taxon>
        <taxon>Mucoromycota</taxon>
        <taxon>Mucoromycotina</taxon>
        <taxon>Mucoromycetes</taxon>
        <taxon>Mucorales</taxon>
        <taxon>Phycomycetaceae</taxon>
        <taxon>Phycomyces</taxon>
    </lineage>
</organism>
<dbReference type="InterPro" id="IPR006439">
    <property type="entry name" value="HAD-SF_hydro_IA"/>
</dbReference>
<dbReference type="InterPro" id="IPR051806">
    <property type="entry name" value="HAD-like_SPP"/>
</dbReference>
<dbReference type="Proteomes" id="UP000077315">
    <property type="component" value="Unassembled WGS sequence"/>
</dbReference>
<dbReference type="Gene3D" id="1.10.150.240">
    <property type="entry name" value="Putative phosphatase, domain 2"/>
    <property type="match status" value="1"/>
</dbReference>
<proteinExistence type="predicted"/>
<dbReference type="RefSeq" id="XP_018293057.1">
    <property type="nucleotide sequence ID" value="XM_018428982.1"/>
</dbReference>
<dbReference type="Pfam" id="PF13419">
    <property type="entry name" value="HAD_2"/>
    <property type="match status" value="1"/>
</dbReference>
<dbReference type="InterPro" id="IPR036412">
    <property type="entry name" value="HAD-like_sf"/>
</dbReference>
<dbReference type="PANTHER" id="PTHR43481:SF4">
    <property type="entry name" value="GLYCEROL-1-PHOSPHATE PHOSPHOHYDROLASE 1-RELATED"/>
    <property type="match status" value="1"/>
</dbReference>
<dbReference type="InterPro" id="IPR023214">
    <property type="entry name" value="HAD_sf"/>
</dbReference>
<dbReference type="Gene3D" id="3.40.50.1000">
    <property type="entry name" value="HAD superfamily/HAD-like"/>
    <property type="match status" value="1"/>
</dbReference>
<dbReference type="STRING" id="763407.A0A162PQD3"/>
<evidence type="ECO:0000313" key="1">
    <source>
        <dbReference type="EMBL" id="OAD75017.1"/>
    </source>
</evidence>
<dbReference type="EMBL" id="KV440978">
    <property type="protein sequence ID" value="OAD75017.1"/>
    <property type="molecule type" value="Genomic_DNA"/>
</dbReference>
<keyword evidence="2" id="KW-1185">Reference proteome</keyword>
<dbReference type="InterPro" id="IPR023198">
    <property type="entry name" value="PGP-like_dom2"/>
</dbReference>
<sequence length="222" mass="24279">MAHQLTAKAIIFDLDGTLIDTTPVVIKHWLDFAAEHNLDGEKILAMSHGRRTIETISAWVPEKATNEMVDYYERKLAMETEGVSILPGVEELIKNIPAGRYGIYTSGTQFMAESRLKQCHMVIPEVMCTGDKIIQGKPFPEGYLIAAKGLGTDPKDCVVFEDAPAGVKAAIAGGMKCIACTTTHSVEELREAGATYIVEFLTDVDVKALSDETMEITIKNTL</sequence>
<dbReference type="SFLD" id="SFLDS00003">
    <property type="entry name" value="Haloacid_Dehalogenase"/>
    <property type="match status" value="1"/>
</dbReference>
<dbReference type="AlphaFoldDB" id="A0A162PQD3"/>
<protein>
    <submittedName>
        <fullName evidence="1">Uncharacterized protein</fullName>
    </submittedName>
</protein>
<dbReference type="GeneID" id="28989888"/>
<dbReference type="VEuPathDB" id="FungiDB:PHYBLDRAFT_124245"/>
<evidence type="ECO:0000313" key="2">
    <source>
        <dbReference type="Proteomes" id="UP000077315"/>
    </source>
</evidence>
<dbReference type="NCBIfam" id="TIGR01509">
    <property type="entry name" value="HAD-SF-IA-v3"/>
    <property type="match status" value="1"/>
</dbReference>
<dbReference type="GO" id="GO:0050308">
    <property type="term" value="F:sugar-phosphatase activity"/>
    <property type="evidence" value="ECO:0007669"/>
    <property type="project" value="TreeGrafter"/>
</dbReference>
<dbReference type="NCBIfam" id="TIGR01549">
    <property type="entry name" value="HAD-SF-IA-v1"/>
    <property type="match status" value="1"/>
</dbReference>
<dbReference type="InterPro" id="IPR041492">
    <property type="entry name" value="HAD_2"/>
</dbReference>
<accession>A0A162PQD3</accession>
<dbReference type="SFLD" id="SFLDG01135">
    <property type="entry name" value="C1.5.6:_HAD__Beta-PGM__Phospha"/>
    <property type="match status" value="1"/>
</dbReference>
<reference evidence="2" key="1">
    <citation type="submission" date="2015-06" db="EMBL/GenBank/DDBJ databases">
        <title>Expansion of signal transduction pathways in fungi by whole-genome duplication.</title>
        <authorList>
            <consortium name="DOE Joint Genome Institute"/>
            <person name="Corrochano L.M."/>
            <person name="Kuo A."/>
            <person name="Marcet-Houben M."/>
            <person name="Polaino S."/>
            <person name="Salamov A."/>
            <person name="Villalobos J.M."/>
            <person name="Alvarez M.I."/>
            <person name="Avalos J."/>
            <person name="Benito E.P."/>
            <person name="Benoit I."/>
            <person name="Burger G."/>
            <person name="Camino L.P."/>
            <person name="Canovas D."/>
            <person name="Cerda-Olmedo E."/>
            <person name="Cheng J.-F."/>
            <person name="Dominguez A."/>
            <person name="Elias M."/>
            <person name="Eslava A.P."/>
            <person name="Glaser F."/>
            <person name="Grimwood J."/>
            <person name="Gutierrez G."/>
            <person name="Heitman J."/>
            <person name="Henrissat B."/>
            <person name="Iturriaga E.A."/>
            <person name="Lang B.F."/>
            <person name="Lavin J.L."/>
            <person name="Lee S."/>
            <person name="Li W."/>
            <person name="Lindquist E."/>
            <person name="Lopez-Garcia S."/>
            <person name="Luque E.M."/>
            <person name="Marcos A.T."/>
            <person name="Martin J."/>
            <person name="McCluskey K."/>
            <person name="Medina H.R."/>
            <person name="Miralles-Duran A."/>
            <person name="Miyazaki A."/>
            <person name="Munoz-Torres E."/>
            <person name="Oguiza J.A."/>
            <person name="Ohm R."/>
            <person name="Olmedo M."/>
            <person name="Orejas M."/>
            <person name="Ortiz-Castellanos L."/>
            <person name="Pisabarro A.G."/>
            <person name="Rodriguez-Romero J."/>
            <person name="Ruiz-Herrera J."/>
            <person name="Ruiz-Vazquez R."/>
            <person name="Sanz C."/>
            <person name="Schackwitz W."/>
            <person name="Schmutz J."/>
            <person name="Shahriari M."/>
            <person name="Shelest E."/>
            <person name="Silva-Franco F."/>
            <person name="Soanes D."/>
            <person name="Syed K."/>
            <person name="Tagua V.G."/>
            <person name="Talbot N.J."/>
            <person name="Thon M."/>
            <person name="De vries R.P."/>
            <person name="Wiebenga A."/>
            <person name="Yadav J.S."/>
            <person name="Braun E.L."/>
            <person name="Baker S."/>
            <person name="Garre V."/>
            <person name="Horwitz B."/>
            <person name="Torres-Martinez S."/>
            <person name="Idnurm A."/>
            <person name="Herrera-Estrella A."/>
            <person name="Gabaldon T."/>
            <person name="Grigoriev I.V."/>
        </authorList>
    </citation>
    <scope>NUCLEOTIDE SEQUENCE [LARGE SCALE GENOMIC DNA]</scope>
    <source>
        <strain evidence="2">NRRL 1555(-)</strain>
    </source>
</reference>
<dbReference type="SUPFAM" id="SSF56784">
    <property type="entry name" value="HAD-like"/>
    <property type="match status" value="1"/>
</dbReference>
<dbReference type="OrthoDB" id="40579at2759"/>
<gene>
    <name evidence="1" type="ORF">PHYBLDRAFT_124245</name>
</gene>
<dbReference type="PANTHER" id="PTHR43481">
    <property type="entry name" value="FRUCTOSE-1-PHOSPHATE PHOSPHATASE"/>
    <property type="match status" value="1"/>
</dbReference>
<dbReference type="SFLD" id="SFLDG01129">
    <property type="entry name" value="C1.5:_HAD__Beta-PGM__Phosphata"/>
    <property type="match status" value="1"/>
</dbReference>
<dbReference type="CDD" id="cd07527">
    <property type="entry name" value="HAD_ScGPP-like"/>
    <property type="match status" value="1"/>
</dbReference>